<sequence length="172" mass="20280">MAIQKARSEIDSFAQQFYFEHHDWLYNWLRHKVPCPCHAEDLTQDTFLNVLSGSNLSDIRQPRPFLATVARCLVANYYRRRKTEKHYLQYINSVPETAMPSTESRLVTFEQLEKLAITLDKLPNRVKQAFLLAQLQGLRYREIADQLQVSSSSVKQYLQRAHNKCKEIQFFI</sequence>
<evidence type="ECO:0000313" key="9">
    <source>
        <dbReference type="EMBL" id="TDB45162.1"/>
    </source>
</evidence>
<organism evidence="9 10">
    <name type="scientific">Photorhabdus khanii subsp. guanajuatensis</name>
    <dbReference type="NCBI Taxonomy" id="2100166"/>
    <lineage>
        <taxon>Bacteria</taxon>
        <taxon>Pseudomonadati</taxon>
        <taxon>Pseudomonadota</taxon>
        <taxon>Gammaproteobacteria</taxon>
        <taxon>Enterobacterales</taxon>
        <taxon>Morganellaceae</taxon>
        <taxon>Photorhabdus</taxon>
    </lineage>
</organism>
<evidence type="ECO:0000256" key="5">
    <source>
        <dbReference type="ARBA" id="ARBA00023163"/>
    </source>
</evidence>
<dbReference type="InterPro" id="IPR039425">
    <property type="entry name" value="RNA_pol_sigma-70-like"/>
</dbReference>
<feature type="domain" description="RNA polymerase sigma-70 region 2" evidence="7">
    <location>
        <begin position="20"/>
        <end position="82"/>
    </location>
</feature>
<evidence type="ECO:0000256" key="4">
    <source>
        <dbReference type="ARBA" id="ARBA00023125"/>
    </source>
</evidence>
<proteinExistence type="inferred from homology"/>
<dbReference type="GO" id="GO:0016987">
    <property type="term" value="F:sigma factor activity"/>
    <property type="evidence" value="ECO:0007669"/>
    <property type="project" value="UniProtKB-KW"/>
</dbReference>
<dbReference type="EMBL" id="PUJY01000071">
    <property type="protein sequence ID" value="TDB45162.1"/>
    <property type="molecule type" value="Genomic_DNA"/>
</dbReference>
<gene>
    <name evidence="9" type="ORF">C5467_22385</name>
</gene>
<dbReference type="InterPro" id="IPR014284">
    <property type="entry name" value="RNA_pol_sigma-70_dom"/>
</dbReference>
<evidence type="ECO:0000313" key="10">
    <source>
        <dbReference type="Proteomes" id="UP000295598"/>
    </source>
</evidence>
<keyword evidence="2 6" id="KW-0805">Transcription regulation</keyword>
<dbReference type="GO" id="GO:0006352">
    <property type="term" value="P:DNA-templated transcription initiation"/>
    <property type="evidence" value="ECO:0007669"/>
    <property type="project" value="InterPro"/>
</dbReference>
<dbReference type="PANTHER" id="PTHR43133">
    <property type="entry name" value="RNA POLYMERASE ECF-TYPE SIGMA FACTO"/>
    <property type="match status" value="1"/>
</dbReference>
<dbReference type="PANTHER" id="PTHR43133:SF63">
    <property type="entry name" value="RNA POLYMERASE SIGMA FACTOR FECI-RELATED"/>
    <property type="match status" value="1"/>
</dbReference>
<evidence type="ECO:0000256" key="2">
    <source>
        <dbReference type="ARBA" id="ARBA00023015"/>
    </source>
</evidence>
<comment type="similarity">
    <text evidence="1 6">Belongs to the sigma-70 factor family. ECF subfamily.</text>
</comment>
<evidence type="ECO:0000259" key="7">
    <source>
        <dbReference type="Pfam" id="PF04542"/>
    </source>
</evidence>
<dbReference type="InterPro" id="IPR007627">
    <property type="entry name" value="RNA_pol_sigma70_r2"/>
</dbReference>
<dbReference type="Pfam" id="PF04542">
    <property type="entry name" value="Sigma70_r2"/>
    <property type="match status" value="1"/>
</dbReference>
<dbReference type="Gene3D" id="1.10.10.10">
    <property type="entry name" value="Winged helix-like DNA-binding domain superfamily/Winged helix DNA-binding domain"/>
    <property type="match status" value="1"/>
</dbReference>
<evidence type="ECO:0000256" key="3">
    <source>
        <dbReference type="ARBA" id="ARBA00023082"/>
    </source>
</evidence>
<dbReference type="InterPro" id="IPR013324">
    <property type="entry name" value="RNA_pol_sigma_r3/r4-like"/>
</dbReference>
<dbReference type="PROSITE" id="PS01063">
    <property type="entry name" value="SIGMA70_ECF"/>
    <property type="match status" value="1"/>
</dbReference>
<keyword evidence="4 6" id="KW-0238">DNA-binding</keyword>
<keyword evidence="3 6" id="KW-0731">Sigma factor</keyword>
<keyword evidence="5 6" id="KW-0804">Transcription</keyword>
<comment type="caution">
    <text evidence="9">The sequence shown here is derived from an EMBL/GenBank/DDBJ whole genome shotgun (WGS) entry which is preliminary data.</text>
</comment>
<dbReference type="Proteomes" id="UP000295598">
    <property type="component" value="Unassembled WGS sequence"/>
</dbReference>
<dbReference type="CDD" id="cd06171">
    <property type="entry name" value="Sigma70_r4"/>
    <property type="match status" value="1"/>
</dbReference>
<reference evidence="9 10" key="1">
    <citation type="journal article" date="2019" name="Int. J. Syst. Evol. Microbiol.">
        <title>Photorhabdus khanii subsp. guanajuatensis subsp. nov., isolated from Heterorhabditis atacamensis, and Photorhabdus luminescens subsp. mexicana subsp. nov., isolated from Heterorhabditis mexicana entomopathogenic nematodes.</title>
        <authorList>
            <person name="Machado R.A.R."/>
            <person name="Bruno P."/>
            <person name="Arce C.C.M."/>
            <person name="Liechti N."/>
            <person name="Kohler A."/>
            <person name="Bernal J."/>
            <person name="Bruggmann R."/>
            <person name="Turlings T.C.J."/>
        </authorList>
    </citation>
    <scope>NUCLEOTIDE SEQUENCE [LARGE SCALE GENOMIC DNA]</scope>
    <source>
        <strain evidence="9 10">MEX20-17</strain>
    </source>
</reference>
<evidence type="ECO:0000256" key="1">
    <source>
        <dbReference type="ARBA" id="ARBA00010641"/>
    </source>
</evidence>
<dbReference type="Gene3D" id="1.10.1740.10">
    <property type="match status" value="1"/>
</dbReference>
<protein>
    <recommendedName>
        <fullName evidence="6">RNA polymerase sigma factor</fullName>
    </recommendedName>
</protein>
<evidence type="ECO:0000259" key="8">
    <source>
        <dbReference type="Pfam" id="PF08281"/>
    </source>
</evidence>
<dbReference type="Pfam" id="PF08281">
    <property type="entry name" value="Sigma70_r4_2"/>
    <property type="match status" value="1"/>
</dbReference>
<dbReference type="RefSeq" id="WP_132356218.1">
    <property type="nucleotide sequence ID" value="NZ_CAWOJO010000071.1"/>
</dbReference>
<name>A0A4R4IWV0_9GAMM</name>
<dbReference type="InterPro" id="IPR036388">
    <property type="entry name" value="WH-like_DNA-bd_sf"/>
</dbReference>
<dbReference type="InterPro" id="IPR013249">
    <property type="entry name" value="RNA_pol_sigma70_r4_t2"/>
</dbReference>
<evidence type="ECO:0000256" key="6">
    <source>
        <dbReference type="RuleBase" id="RU000716"/>
    </source>
</evidence>
<accession>A0A4R4IWV0</accession>
<dbReference type="GO" id="GO:0003677">
    <property type="term" value="F:DNA binding"/>
    <property type="evidence" value="ECO:0007669"/>
    <property type="project" value="UniProtKB-KW"/>
</dbReference>
<dbReference type="InterPro" id="IPR013325">
    <property type="entry name" value="RNA_pol_sigma_r2"/>
</dbReference>
<dbReference type="SUPFAM" id="SSF88659">
    <property type="entry name" value="Sigma3 and sigma4 domains of RNA polymerase sigma factors"/>
    <property type="match status" value="1"/>
</dbReference>
<dbReference type="NCBIfam" id="TIGR02937">
    <property type="entry name" value="sigma70-ECF"/>
    <property type="match status" value="1"/>
</dbReference>
<dbReference type="SUPFAM" id="SSF88946">
    <property type="entry name" value="Sigma2 domain of RNA polymerase sigma factors"/>
    <property type="match status" value="1"/>
</dbReference>
<dbReference type="AlphaFoldDB" id="A0A4R4IWV0"/>
<dbReference type="InterPro" id="IPR000838">
    <property type="entry name" value="RNA_pol_sigma70_ECF_CS"/>
</dbReference>
<feature type="domain" description="RNA polymerase sigma factor 70 region 4 type 2" evidence="8">
    <location>
        <begin position="118"/>
        <end position="165"/>
    </location>
</feature>